<reference evidence="2 3" key="2">
    <citation type="submission" date="2024-07" db="EMBL/GenBank/DDBJ databases">
        <authorList>
            <person name="Akdeniz Z."/>
        </authorList>
    </citation>
    <scope>NUCLEOTIDE SEQUENCE [LARGE SCALE GENOMIC DNA]</scope>
</reference>
<dbReference type="AlphaFoldDB" id="A0AA86RB79"/>
<accession>A0AA86RB79</accession>
<comment type="caution">
    <text evidence="1">The sequence shown here is derived from an EMBL/GenBank/DDBJ whole genome shotgun (WGS) entry which is preliminary data.</text>
</comment>
<evidence type="ECO:0000313" key="2">
    <source>
        <dbReference type="EMBL" id="CAL5996174.1"/>
    </source>
</evidence>
<organism evidence="1">
    <name type="scientific">Hexamita inflata</name>
    <dbReference type="NCBI Taxonomy" id="28002"/>
    <lineage>
        <taxon>Eukaryota</taxon>
        <taxon>Metamonada</taxon>
        <taxon>Diplomonadida</taxon>
        <taxon>Hexamitidae</taxon>
        <taxon>Hexamitinae</taxon>
        <taxon>Hexamita</taxon>
    </lineage>
</organism>
<evidence type="ECO:0000313" key="3">
    <source>
        <dbReference type="Proteomes" id="UP001642409"/>
    </source>
</evidence>
<reference evidence="1" key="1">
    <citation type="submission" date="2023-06" db="EMBL/GenBank/DDBJ databases">
        <authorList>
            <person name="Kurt Z."/>
        </authorList>
    </citation>
    <scope>NUCLEOTIDE SEQUENCE</scope>
</reference>
<evidence type="ECO:0000313" key="1">
    <source>
        <dbReference type="EMBL" id="CAI9971438.1"/>
    </source>
</evidence>
<protein>
    <submittedName>
        <fullName evidence="2">Hypothetical_protein</fullName>
    </submittedName>
</protein>
<proteinExistence type="predicted"/>
<name>A0AA86RB79_9EUKA</name>
<sequence>MGCNITLVKTKQSTDAEQSLVTITQDNSKNFTLFLSENLQIMCEHAVYQSVFTQNVSNFLYQSQSIVNFPSFRSANSNIRQLLKTALNYKTPFVIQDFWLHAEQLILNQNQHLSDSQKALLTLLHQCSQLFLLKQLFSLEFAQLFAHLSPSEHHLIINSPTRTVKLYLYQMLFTIGSQADNLQSAFKMLNCFEFVPLKRSKMERKYIQNALVRLIAECREPGCETIGTVFGFEHENGIIFE</sequence>
<dbReference type="EMBL" id="CAXDID020000034">
    <property type="protein sequence ID" value="CAL5996174.1"/>
    <property type="molecule type" value="Genomic_DNA"/>
</dbReference>
<keyword evidence="3" id="KW-1185">Reference proteome</keyword>
<dbReference type="Proteomes" id="UP001642409">
    <property type="component" value="Unassembled WGS sequence"/>
</dbReference>
<dbReference type="EMBL" id="CATOUU010001090">
    <property type="protein sequence ID" value="CAI9971438.1"/>
    <property type="molecule type" value="Genomic_DNA"/>
</dbReference>
<gene>
    <name evidence="2" type="ORF">HINF_LOCUS14626</name>
    <name evidence="1" type="ORF">HINF_LOCUS59083</name>
</gene>